<dbReference type="RefSeq" id="WP_346822230.1">
    <property type="nucleotide sequence ID" value="NZ_JBDKWZ010000008.1"/>
</dbReference>
<reference evidence="1 2" key="1">
    <citation type="submission" date="2024-04" db="EMBL/GenBank/DDBJ databases">
        <title>Novel genus in family Flammeovirgaceae.</title>
        <authorList>
            <person name="Nguyen T.H."/>
            <person name="Vuong T.Q."/>
            <person name="Le H."/>
            <person name="Kim S.-G."/>
        </authorList>
    </citation>
    <scope>NUCLEOTIDE SEQUENCE [LARGE SCALE GENOMIC DNA]</scope>
    <source>
        <strain evidence="1 2">JCM 23209</strain>
    </source>
</reference>
<dbReference type="GO" id="GO:0020037">
    <property type="term" value="F:heme binding"/>
    <property type="evidence" value="ECO:0007669"/>
    <property type="project" value="InterPro"/>
</dbReference>
<protein>
    <submittedName>
        <fullName evidence="1">Uncharacterized protein</fullName>
    </submittedName>
</protein>
<dbReference type="GO" id="GO:0019825">
    <property type="term" value="F:oxygen binding"/>
    <property type="evidence" value="ECO:0007669"/>
    <property type="project" value="InterPro"/>
</dbReference>
<sequence>MKYRVKQEHYPVLKVDLSDAIQKGMGEAYTPNVHKAWDNAIDLITGIMQESYIHKSVANNES</sequence>
<accession>A0AAW9S2J8</accession>
<evidence type="ECO:0000313" key="1">
    <source>
        <dbReference type="EMBL" id="MEN7549430.1"/>
    </source>
</evidence>
<dbReference type="AlphaFoldDB" id="A0AAW9S2J8"/>
<gene>
    <name evidence="1" type="ORF">AAG747_16020</name>
</gene>
<dbReference type="Proteomes" id="UP001403385">
    <property type="component" value="Unassembled WGS sequence"/>
</dbReference>
<keyword evidence="2" id="KW-1185">Reference proteome</keyword>
<dbReference type="EMBL" id="JBDKWZ010000008">
    <property type="protein sequence ID" value="MEN7549430.1"/>
    <property type="molecule type" value="Genomic_DNA"/>
</dbReference>
<dbReference type="SUPFAM" id="SSF46458">
    <property type="entry name" value="Globin-like"/>
    <property type="match status" value="1"/>
</dbReference>
<dbReference type="Gene3D" id="1.10.490.10">
    <property type="entry name" value="Globins"/>
    <property type="match status" value="1"/>
</dbReference>
<dbReference type="InterPro" id="IPR009050">
    <property type="entry name" value="Globin-like_sf"/>
</dbReference>
<organism evidence="1 2">
    <name type="scientific">Rapidithrix thailandica</name>
    <dbReference type="NCBI Taxonomy" id="413964"/>
    <lineage>
        <taxon>Bacteria</taxon>
        <taxon>Pseudomonadati</taxon>
        <taxon>Bacteroidota</taxon>
        <taxon>Cytophagia</taxon>
        <taxon>Cytophagales</taxon>
        <taxon>Flammeovirgaceae</taxon>
        <taxon>Rapidithrix</taxon>
    </lineage>
</organism>
<comment type="caution">
    <text evidence="1">The sequence shown here is derived from an EMBL/GenBank/DDBJ whole genome shotgun (WGS) entry which is preliminary data.</text>
</comment>
<evidence type="ECO:0000313" key="2">
    <source>
        <dbReference type="Proteomes" id="UP001403385"/>
    </source>
</evidence>
<dbReference type="InterPro" id="IPR012292">
    <property type="entry name" value="Globin/Proto"/>
</dbReference>
<name>A0AAW9S2J8_9BACT</name>
<proteinExistence type="predicted"/>